<name>A0ACC2S937_9FUNG</name>
<keyword evidence="2" id="KW-1185">Reference proteome</keyword>
<organism evidence="1 2">
    <name type="scientific">Entomophthora muscae</name>
    <dbReference type="NCBI Taxonomy" id="34485"/>
    <lineage>
        <taxon>Eukaryota</taxon>
        <taxon>Fungi</taxon>
        <taxon>Fungi incertae sedis</taxon>
        <taxon>Zoopagomycota</taxon>
        <taxon>Entomophthoromycotina</taxon>
        <taxon>Entomophthoromycetes</taxon>
        <taxon>Entomophthorales</taxon>
        <taxon>Entomophthoraceae</taxon>
        <taxon>Entomophthora</taxon>
    </lineage>
</organism>
<evidence type="ECO:0000313" key="2">
    <source>
        <dbReference type="Proteomes" id="UP001165960"/>
    </source>
</evidence>
<gene>
    <name evidence="1" type="primary">YSA1</name>
    <name evidence="1" type="ORF">DSO57_1007319</name>
</gene>
<protein>
    <submittedName>
        <fullName evidence="1">ADP-ribose diphosphatase</fullName>
    </submittedName>
</protein>
<proteinExistence type="predicted"/>
<dbReference type="Proteomes" id="UP001165960">
    <property type="component" value="Unassembled WGS sequence"/>
</dbReference>
<sequence>MPHRNLVAPVDLASPRDNPSKMLQQPNELMVSQKVTCETPLPDDTTVEIIHSGKWLSFGHINYTDPVHKTRRQWEFVRRNRHTSSTVDGNPFIELYFPGVLLFGSNHLLAVDILATLTKKDMPDSIILVAQYRPAIQQICVEFPAGLIDPEESVFSAAKRELLEETGYHSSETIYTSSGLFYDAGLSDSNMQLVHIQVRENSMLSISFVLIF</sequence>
<dbReference type="EMBL" id="QTSX02005701">
    <property type="protein sequence ID" value="KAJ9058914.1"/>
    <property type="molecule type" value="Genomic_DNA"/>
</dbReference>
<comment type="caution">
    <text evidence="1">The sequence shown here is derived from an EMBL/GenBank/DDBJ whole genome shotgun (WGS) entry which is preliminary data.</text>
</comment>
<accession>A0ACC2S937</accession>
<evidence type="ECO:0000313" key="1">
    <source>
        <dbReference type="EMBL" id="KAJ9058914.1"/>
    </source>
</evidence>
<reference evidence="1" key="1">
    <citation type="submission" date="2022-04" db="EMBL/GenBank/DDBJ databases">
        <title>Genome of the entomopathogenic fungus Entomophthora muscae.</title>
        <authorList>
            <person name="Elya C."/>
            <person name="Lovett B.R."/>
            <person name="Lee E."/>
            <person name="Macias A.M."/>
            <person name="Hajek A.E."/>
            <person name="De Bivort B.L."/>
            <person name="Kasson M.T."/>
            <person name="De Fine Licht H.H."/>
            <person name="Stajich J.E."/>
        </authorList>
    </citation>
    <scope>NUCLEOTIDE SEQUENCE</scope>
    <source>
        <strain evidence="1">Berkeley</strain>
    </source>
</reference>